<evidence type="ECO:0000256" key="4">
    <source>
        <dbReference type="ARBA" id="ARBA00022692"/>
    </source>
</evidence>
<dbReference type="PROSITE" id="PS01271">
    <property type="entry name" value="NA_SULFATE"/>
    <property type="match status" value="1"/>
</dbReference>
<feature type="transmembrane region" description="Helical" evidence="8">
    <location>
        <begin position="500"/>
        <end position="533"/>
    </location>
</feature>
<comment type="similarity">
    <text evidence="2">Belongs to the SLC13A/DASS transporter (TC 2.A.47) family. NADC subfamily.</text>
</comment>
<protein>
    <submittedName>
        <fullName evidence="9">Solute carrier family 13 member 5</fullName>
    </submittedName>
</protein>
<reference evidence="10" key="3">
    <citation type="submission" date="2022-06" db="UniProtKB">
        <authorList>
            <consortium name="EnsemblMetazoa"/>
        </authorList>
    </citation>
    <scope>IDENTIFICATION</scope>
</reference>
<evidence type="ECO:0000256" key="5">
    <source>
        <dbReference type="ARBA" id="ARBA00022989"/>
    </source>
</evidence>
<evidence type="ECO:0000256" key="1">
    <source>
        <dbReference type="ARBA" id="ARBA00004141"/>
    </source>
</evidence>
<comment type="subcellular location">
    <subcellularLocation>
        <location evidence="1">Membrane</location>
        <topology evidence="1">Multi-pass membrane protein</topology>
    </subcellularLocation>
</comment>
<dbReference type="OrthoDB" id="6493944at2759"/>
<feature type="transmembrane region" description="Helical" evidence="8">
    <location>
        <begin position="98"/>
        <end position="116"/>
    </location>
</feature>
<proteinExistence type="inferred from homology"/>
<name>A0A834R8E5_SARSC</name>
<keyword evidence="5 8" id="KW-1133">Transmembrane helix</keyword>
<dbReference type="Pfam" id="PF00939">
    <property type="entry name" value="Na_sulph_symp"/>
    <property type="match status" value="1"/>
</dbReference>
<keyword evidence="3" id="KW-0813">Transport</keyword>
<feature type="region of interest" description="Disordered" evidence="7">
    <location>
        <begin position="199"/>
        <end position="218"/>
    </location>
</feature>
<dbReference type="GO" id="GO:0015141">
    <property type="term" value="F:succinate transmembrane transporter activity"/>
    <property type="evidence" value="ECO:0007669"/>
    <property type="project" value="TreeGrafter"/>
</dbReference>
<evidence type="ECO:0000256" key="7">
    <source>
        <dbReference type="SAM" id="MobiDB-lite"/>
    </source>
</evidence>
<evidence type="ECO:0000313" key="10">
    <source>
        <dbReference type="EnsemblMetazoa" id="KAF7489323.1"/>
    </source>
</evidence>
<keyword evidence="11" id="KW-1185">Reference proteome</keyword>
<feature type="transmembrane region" description="Helical" evidence="8">
    <location>
        <begin position="583"/>
        <end position="604"/>
    </location>
</feature>
<feature type="transmembrane region" description="Helical" evidence="8">
    <location>
        <begin position="378"/>
        <end position="397"/>
    </location>
</feature>
<sequence>MMIIDHFTHNNSRMKKFKQFCTILYRSWKIWFGLIVPIALSPLLLDFEQKEKLCAFVLLLMIFYWMFEPISLYITALIPVALFPLLDVATTEQTCQNYMKAANMMFLGGLVMGIALEHCHLHHRIALKVITMFGSSFNRLMAGVMIVTMFLSMWISNTATTAMMVPIVDDILRQIDDETETKSNGNNMMTKHIPNKAEKNNEDYCLEDDDGDDQGRFTNANNQQSIYYQNNMTISSLTDSIEIGVFEGSKHLERHCRTLSQINRDDEIFGDQTKKKILRKAFLLSIAYSANIGGTATLTGTGTNLVFQDVFHRTFPKSTDISFTSWFFYAFPSALVTILGAWILLFLFFTRHYKESPGIGERIRTTAQRNYRKLGPMTFHEIMVLILFLLLLILWFLRQPEIFPGWASLIIPGPRSYEIKDGTPAILIVIILFLVPANFKQFYQKEEPDRIRRLLDWSTLQRNMSWGVIILLGGGFALAYGTEQSKLSDWFSQKLSSFQLAPFLTLFLLVIISASITEMASNVATANVILPVICQMAIQMKVNPLKFLIPVTLSISFAFMLPVSTPPNAIVFGFLNINTFEMALPGFFMNLLAIGVQLISINTWGSFLFAMDQYPDWALDQSN</sequence>
<evidence type="ECO:0000256" key="3">
    <source>
        <dbReference type="ARBA" id="ARBA00022448"/>
    </source>
</evidence>
<evidence type="ECO:0000256" key="8">
    <source>
        <dbReference type="SAM" id="Phobius"/>
    </source>
</evidence>
<dbReference type="PANTHER" id="PTHR10283">
    <property type="entry name" value="SOLUTE CARRIER FAMILY 13 MEMBER"/>
    <property type="match status" value="1"/>
</dbReference>
<accession>A0A834R8E5</accession>
<organism evidence="9">
    <name type="scientific">Sarcoptes scabiei</name>
    <name type="common">Itch mite</name>
    <name type="synonym">Acarus scabiei</name>
    <dbReference type="NCBI Taxonomy" id="52283"/>
    <lineage>
        <taxon>Eukaryota</taxon>
        <taxon>Metazoa</taxon>
        <taxon>Ecdysozoa</taxon>
        <taxon>Arthropoda</taxon>
        <taxon>Chelicerata</taxon>
        <taxon>Arachnida</taxon>
        <taxon>Acari</taxon>
        <taxon>Acariformes</taxon>
        <taxon>Sarcoptiformes</taxon>
        <taxon>Astigmata</taxon>
        <taxon>Psoroptidia</taxon>
        <taxon>Sarcoptoidea</taxon>
        <taxon>Sarcoptidae</taxon>
        <taxon>Sarcoptinae</taxon>
        <taxon>Sarcoptes</taxon>
    </lineage>
</organism>
<dbReference type="InterPro" id="IPR031312">
    <property type="entry name" value="Na/sul_symport_CS"/>
</dbReference>
<gene>
    <name evidence="9" type="ORF">SSS_2416</name>
</gene>
<dbReference type="InterPro" id="IPR001898">
    <property type="entry name" value="SLC13A/DASS"/>
</dbReference>
<reference evidence="11" key="1">
    <citation type="journal article" date="2020" name="PLoS Negl. Trop. Dis.">
        <title>High-quality nuclear genome for Sarcoptes scabiei-A critical resource for a neglected parasite.</title>
        <authorList>
            <person name="Korhonen P.K."/>
            <person name="Gasser R.B."/>
            <person name="Ma G."/>
            <person name="Wang T."/>
            <person name="Stroehlein A.J."/>
            <person name="Young N.D."/>
            <person name="Ang C.S."/>
            <person name="Fernando D.D."/>
            <person name="Lu H.C."/>
            <person name="Taylor S."/>
            <person name="Reynolds S.L."/>
            <person name="Mofiz E."/>
            <person name="Najaraj S.H."/>
            <person name="Gowda H."/>
            <person name="Madugundu A."/>
            <person name="Renuse S."/>
            <person name="Holt D."/>
            <person name="Pandey A."/>
            <person name="Papenfuss A.T."/>
            <person name="Fischer K."/>
        </authorList>
    </citation>
    <scope>NUCLEOTIDE SEQUENCE [LARGE SCALE GENOMIC DNA]</scope>
</reference>
<feature type="transmembrane region" description="Helical" evidence="8">
    <location>
        <begin position="136"/>
        <end position="155"/>
    </location>
</feature>
<dbReference type="EnsemblMetazoa" id="SSS_2416s_mrna">
    <property type="protein sequence ID" value="KAF7489323.1"/>
    <property type="gene ID" value="SSS_2416"/>
</dbReference>
<dbReference type="GO" id="GO:0015137">
    <property type="term" value="F:citrate transmembrane transporter activity"/>
    <property type="evidence" value="ECO:0007669"/>
    <property type="project" value="TreeGrafter"/>
</dbReference>
<dbReference type="Proteomes" id="UP000070412">
    <property type="component" value="Unassembled WGS sequence"/>
</dbReference>
<feature type="transmembrane region" description="Helical" evidence="8">
    <location>
        <begin position="281"/>
        <end position="306"/>
    </location>
</feature>
<reference evidence="9" key="2">
    <citation type="submission" date="2020-01" db="EMBL/GenBank/DDBJ databases">
        <authorList>
            <person name="Korhonen P.K.K."/>
            <person name="Guangxu M.G."/>
            <person name="Wang T.W."/>
            <person name="Stroehlein A.J.S."/>
            <person name="Young N.D."/>
            <person name="Ang C.-S.A."/>
            <person name="Fernando D.W.F."/>
            <person name="Lu H.L."/>
            <person name="Taylor S.T."/>
            <person name="Ehtesham M.E.M."/>
            <person name="Najaraj S.H.N."/>
            <person name="Harsha G.H.G."/>
            <person name="Madugundu A.M."/>
            <person name="Renuse S.R."/>
            <person name="Holt D.H."/>
            <person name="Pandey A.P."/>
            <person name="Papenfuss A.P."/>
            <person name="Gasser R.B.G."/>
            <person name="Fischer K.F."/>
        </authorList>
    </citation>
    <scope>NUCLEOTIDE SEQUENCE</scope>
    <source>
        <strain evidence="9">SSS_KF_BRIS2020</strain>
    </source>
</reference>
<dbReference type="EMBL" id="WVUK01000065">
    <property type="protein sequence ID" value="KAF7489323.1"/>
    <property type="molecule type" value="Genomic_DNA"/>
</dbReference>
<keyword evidence="4 8" id="KW-0812">Transmembrane</keyword>
<evidence type="ECO:0000313" key="9">
    <source>
        <dbReference type="EMBL" id="KAF7489323.1"/>
    </source>
</evidence>
<feature type="transmembrane region" description="Helical" evidence="8">
    <location>
        <begin position="464"/>
        <end position="480"/>
    </location>
</feature>
<feature type="transmembrane region" description="Helical" evidence="8">
    <location>
        <begin position="425"/>
        <end position="443"/>
    </location>
</feature>
<feature type="transmembrane region" description="Helical" evidence="8">
    <location>
        <begin position="23"/>
        <end position="44"/>
    </location>
</feature>
<evidence type="ECO:0000313" key="11">
    <source>
        <dbReference type="Proteomes" id="UP000070412"/>
    </source>
</evidence>
<keyword evidence="6 8" id="KW-0472">Membrane</keyword>
<dbReference type="GO" id="GO:0005886">
    <property type="term" value="C:plasma membrane"/>
    <property type="evidence" value="ECO:0007669"/>
    <property type="project" value="TreeGrafter"/>
</dbReference>
<feature type="transmembrane region" description="Helical" evidence="8">
    <location>
        <begin position="326"/>
        <end position="349"/>
    </location>
</feature>
<evidence type="ECO:0000256" key="6">
    <source>
        <dbReference type="ARBA" id="ARBA00023136"/>
    </source>
</evidence>
<dbReference type="PANTHER" id="PTHR10283:SF82">
    <property type="entry name" value="SOLUTE CARRIER FAMILY 13 MEMBER 2"/>
    <property type="match status" value="1"/>
</dbReference>
<dbReference type="AlphaFoldDB" id="A0A834R8E5"/>
<feature type="transmembrane region" description="Helical" evidence="8">
    <location>
        <begin position="56"/>
        <end position="86"/>
    </location>
</feature>
<evidence type="ECO:0000256" key="2">
    <source>
        <dbReference type="ARBA" id="ARBA00006772"/>
    </source>
</evidence>